<protein>
    <submittedName>
        <fullName evidence="2">Uncharacterized protein</fullName>
    </submittedName>
</protein>
<dbReference type="EMBL" id="JBHMQT010000038">
    <property type="protein sequence ID" value="MFC0864255.1"/>
    <property type="molecule type" value="Genomic_DNA"/>
</dbReference>
<dbReference type="RefSeq" id="WP_394302376.1">
    <property type="nucleotide sequence ID" value="NZ_JBHMQT010000038.1"/>
</dbReference>
<dbReference type="Proteomes" id="UP001589870">
    <property type="component" value="Unassembled WGS sequence"/>
</dbReference>
<keyword evidence="3" id="KW-1185">Reference proteome</keyword>
<proteinExistence type="predicted"/>
<gene>
    <name evidence="2" type="ORF">ACFHYQ_18335</name>
</gene>
<evidence type="ECO:0000313" key="3">
    <source>
        <dbReference type="Proteomes" id="UP001589870"/>
    </source>
</evidence>
<accession>A0ABV6U712</accession>
<comment type="caution">
    <text evidence="2">The sequence shown here is derived from an EMBL/GenBank/DDBJ whole genome shotgun (WGS) entry which is preliminary data.</text>
</comment>
<feature type="compositionally biased region" description="Basic and acidic residues" evidence="1">
    <location>
        <begin position="191"/>
        <end position="204"/>
    </location>
</feature>
<feature type="region of interest" description="Disordered" evidence="1">
    <location>
        <begin position="155"/>
        <end position="210"/>
    </location>
</feature>
<organism evidence="2 3">
    <name type="scientific">Sphaerimonospora cavernae</name>
    <dbReference type="NCBI Taxonomy" id="1740611"/>
    <lineage>
        <taxon>Bacteria</taxon>
        <taxon>Bacillati</taxon>
        <taxon>Actinomycetota</taxon>
        <taxon>Actinomycetes</taxon>
        <taxon>Streptosporangiales</taxon>
        <taxon>Streptosporangiaceae</taxon>
        <taxon>Sphaerimonospora</taxon>
    </lineage>
</organism>
<sequence>MAELLRKIKESISVEYGSFELADSGLDLQGEELDDECLETIGPGWIRVRCHVNHGSANVWMESWDAEPPVADAPWAEVGKRAYLSGSGIVELYDTDGGRPTDRLVLGPSFFLYGVRAYRVPPAWGEGHEFWEDPRVANVLLRFWPIRDAFDPIPHARPDSWSGEVPSEPGPYRPSTDWPVLHRSLAGSHFGSERHSREENEDGRSSVADDPYRWREKAERRVRARIAAELNPGGVPTFTIRREEFDAPWRAAPGLSGRVRELSGLVTVLDEEDDLLTVRDATDAEAARVIAADLTWR</sequence>
<name>A0ABV6U712_9ACTN</name>
<evidence type="ECO:0000256" key="1">
    <source>
        <dbReference type="SAM" id="MobiDB-lite"/>
    </source>
</evidence>
<reference evidence="2 3" key="1">
    <citation type="submission" date="2024-09" db="EMBL/GenBank/DDBJ databases">
        <authorList>
            <person name="Sun Q."/>
            <person name="Mori K."/>
        </authorList>
    </citation>
    <scope>NUCLEOTIDE SEQUENCE [LARGE SCALE GENOMIC DNA]</scope>
    <source>
        <strain evidence="2 3">TBRC 1851</strain>
    </source>
</reference>
<evidence type="ECO:0000313" key="2">
    <source>
        <dbReference type="EMBL" id="MFC0864255.1"/>
    </source>
</evidence>